<proteinExistence type="predicted"/>
<sequence length="76" mass="8679">MDRYAFPHDLLAAQTAWYAVYEQLATTADGDTTHRRRLLELSRRITAHPYWQSPAGTPAARVALKELARTRTQARP</sequence>
<organism evidence="1 2">
    <name type="scientific">Streptomyces crystallinus</name>
    <dbReference type="NCBI Taxonomy" id="68191"/>
    <lineage>
        <taxon>Bacteria</taxon>
        <taxon>Bacillati</taxon>
        <taxon>Actinomycetota</taxon>
        <taxon>Actinomycetes</taxon>
        <taxon>Kitasatosporales</taxon>
        <taxon>Streptomycetaceae</taxon>
        <taxon>Streptomyces</taxon>
    </lineage>
</organism>
<comment type="caution">
    <text evidence="1">The sequence shown here is derived from an EMBL/GenBank/DDBJ whole genome shotgun (WGS) entry which is preliminary data.</text>
</comment>
<dbReference type="Proteomes" id="UP001500668">
    <property type="component" value="Unassembled WGS sequence"/>
</dbReference>
<keyword evidence="2" id="KW-1185">Reference proteome</keyword>
<evidence type="ECO:0000313" key="1">
    <source>
        <dbReference type="EMBL" id="GAA0611809.1"/>
    </source>
</evidence>
<reference evidence="1 2" key="1">
    <citation type="journal article" date="2019" name="Int. J. Syst. Evol. Microbiol.">
        <title>The Global Catalogue of Microorganisms (GCM) 10K type strain sequencing project: providing services to taxonomists for standard genome sequencing and annotation.</title>
        <authorList>
            <consortium name="The Broad Institute Genomics Platform"/>
            <consortium name="The Broad Institute Genome Sequencing Center for Infectious Disease"/>
            <person name="Wu L."/>
            <person name="Ma J."/>
        </authorList>
    </citation>
    <scope>NUCLEOTIDE SEQUENCE [LARGE SCALE GENOMIC DNA]</scope>
    <source>
        <strain evidence="1 2">JCM 5067</strain>
    </source>
</reference>
<evidence type="ECO:0000313" key="2">
    <source>
        <dbReference type="Proteomes" id="UP001500668"/>
    </source>
</evidence>
<accession>A0ABN1GHR1</accession>
<dbReference type="RefSeq" id="WP_344076281.1">
    <property type="nucleotide sequence ID" value="NZ_BAAACA010000034.1"/>
</dbReference>
<gene>
    <name evidence="1" type="ORF">GCM10010394_47020</name>
</gene>
<name>A0ABN1GHR1_9ACTN</name>
<dbReference type="EMBL" id="BAAACA010000034">
    <property type="protein sequence ID" value="GAA0611809.1"/>
    <property type="molecule type" value="Genomic_DNA"/>
</dbReference>
<protein>
    <submittedName>
        <fullName evidence="1">Uncharacterized protein</fullName>
    </submittedName>
</protein>